<reference evidence="3 5" key="2">
    <citation type="submission" date="2019-03" db="EMBL/GenBank/DDBJ databases">
        <title>Genomic Encyclopedia of Type Strains, Phase IV (KMG-IV): sequencing the most valuable type-strain genomes for metagenomic binning, comparative biology and taxonomic classification.</title>
        <authorList>
            <person name="Goeker M."/>
        </authorList>
    </citation>
    <scope>NUCLEOTIDE SEQUENCE [LARGE SCALE GENOMIC DNA]</scope>
    <source>
        <strain evidence="3 5">DSM 11603</strain>
    </source>
</reference>
<dbReference type="PANTHER" id="PTHR34474">
    <property type="entry name" value="SIGNAL TRANSDUCTION PROTEIN TRAP"/>
    <property type="match status" value="1"/>
</dbReference>
<name>A0A011VN94_9HYPH</name>
<dbReference type="PATRIC" id="fig|69279.3.peg.790"/>
<evidence type="ECO:0000313" key="2">
    <source>
        <dbReference type="EMBL" id="EXL09835.1"/>
    </source>
</evidence>
<dbReference type="RefSeq" id="WP_035023727.1">
    <property type="nucleotide sequence ID" value="NZ_KK073879.1"/>
</dbReference>
<dbReference type="InterPro" id="IPR011008">
    <property type="entry name" value="Dimeric_a/b-barrel"/>
</dbReference>
<evidence type="ECO:0000313" key="5">
    <source>
        <dbReference type="Proteomes" id="UP000294958"/>
    </source>
</evidence>
<dbReference type="OrthoDB" id="9798115at2"/>
<feature type="domain" description="ABM" evidence="1">
    <location>
        <begin position="2"/>
        <end position="98"/>
    </location>
</feature>
<dbReference type="Pfam" id="PF03992">
    <property type="entry name" value="ABM"/>
    <property type="match status" value="1"/>
</dbReference>
<sequence>MYIAMNRFKVLKGSETDFENLWKNRDSKLHEMKGFRTFHLLRGPVNETEGYTLYASHTVWESEDDFIAWTKSQNFRDSHKNAGTGKVLTAGHPRFEGFSAIEGA</sequence>
<dbReference type="STRING" id="69279.BG36_17840"/>
<keyword evidence="5" id="KW-1185">Reference proteome</keyword>
<evidence type="ECO:0000313" key="4">
    <source>
        <dbReference type="Proteomes" id="UP000019849"/>
    </source>
</evidence>
<gene>
    <name evidence="2" type="ORF">BG36_17840</name>
    <name evidence="3" type="ORF">DES43_101208</name>
</gene>
<organism evidence="2 4">
    <name type="scientific">Aquamicrobium defluvii</name>
    <dbReference type="NCBI Taxonomy" id="69279"/>
    <lineage>
        <taxon>Bacteria</taxon>
        <taxon>Pseudomonadati</taxon>
        <taxon>Pseudomonadota</taxon>
        <taxon>Alphaproteobacteria</taxon>
        <taxon>Hyphomicrobiales</taxon>
        <taxon>Phyllobacteriaceae</taxon>
        <taxon>Aquamicrobium</taxon>
    </lineage>
</organism>
<accession>A0A011VN94</accession>
<dbReference type="InterPro" id="IPR050404">
    <property type="entry name" value="Heme-degrading_MO"/>
</dbReference>
<dbReference type="PROSITE" id="PS51725">
    <property type="entry name" value="ABM"/>
    <property type="match status" value="1"/>
</dbReference>
<evidence type="ECO:0000259" key="1">
    <source>
        <dbReference type="PROSITE" id="PS51725"/>
    </source>
</evidence>
<reference evidence="2 4" key="1">
    <citation type="submission" date="2014-02" db="EMBL/GenBank/DDBJ databases">
        <title>Aquamicrobium defluvii Genome sequencing.</title>
        <authorList>
            <person name="Wang X."/>
        </authorList>
    </citation>
    <scope>NUCLEOTIDE SEQUENCE [LARGE SCALE GENOMIC DNA]</scope>
    <source>
        <strain evidence="2 4">W13Z1</strain>
    </source>
</reference>
<dbReference type="HOGENOM" id="CLU_141544_0_0_5"/>
<dbReference type="eggNOG" id="COG2329">
    <property type="taxonomic scope" value="Bacteria"/>
</dbReference>
<proteinExistence type="predicted"/>
<evidence type="ECO:0000313" key="3">
    <source>
        <dbReference type="EMBL" id="TDR38140.1"/>
    </source>
</evidence>
<keyword evidence="2" id="KW-0503">Monooxygenase</keyword>
<comment type="caution">
    <text evidence="2">The sequence shown here is derived from an EMBL/GenBank/DDBJ whole genome shotgun (WGS) entry which is preliminary data.</text>
</comment>
<dbReference type="Gene3D" id="3.30.70.100">
    <property type="match status" value="1"/>
</dbReference>
<dbReference type="GO" id="GO:0004497">
    <property type="term" value="F:monooxygenase activity"/>
    <property type="evidence" value="ECO:0007669"/>
    <property type="project" value="UniProtKB-KW"/>
</dbReference>
<protein>
    <submittedName>
        <fullName evidence="2">Antibiotic biosynthesis monooxygenase</fullName>
    </submittedName>
    <submittedName>
        <fullName evidence="3">Heme-degrading monooxygenase HmoA</fullName>
    </submittedName>
</protein>
<dbReference type="InterPro" id="IPR007138">
    <property type="entry name" value="ABM_dom"/>
</dbReference>
<dbReference type="EMBL" id="SNZF01000001">
    <property type="protein sequence ID" value="TDR38140.1"/>
    <property type="molecule type" value="Genomic_DNA"/>
</dbReference>
<dbReference type="EMBL" id="JENY01000004">
    <property type="protein sequence ID" value="EXL09835.1"/>
    <property type="molecule type" value="Genomic_DNA"/>
</dbReference>
<dbReference type="SUPFAM" id="SSF54909">
    <property type="entry name" value="Dimeric alpha+beta barrel"/>
    <property type="match status" value="1"/>
</dbReference>
<dbReference type="PANTHER" id="PTHR34474:SF2">
    <property type="entry name" value="SIGNAL TRANSDUCTION PROTEIN TRAP"/>
    <property type="match status" value="1"/>
</dbReference>
<dbReference type="Proteomes" id="UP000294958">
    <property type="component" value="Unassembled WGS sequence"/>
</dbReference>
<dbReference type="AlphaFoldDB" id="A0A011VN94"/>
<dbReference type="Proteomes" id="UP000019849">
    <property type="component" value="Unassembled WGS sequence"/>
</dbReference>
<keyword evidence="2" id="KW-0560">Oxidoreductase</keyword>